<feature type="non-terminal residue" evidence="1">
    <location>
        <position position="118"/>
    </location>
</feature>
<accession>A0A383ASU5</accession>
<name>A0A383ASU5_9ZZZZ</name>
<dbReference type="EMBL" id="UINC01194228">
    <property type="protein sequence ID" value="SVE10218.1"/>
    <property type="molecule type" value="Genomic_DNA"/>
</dbReference>
<dbReference type="AlphaFoldDB" id="A0A383ASU5"/>
<organism evidence="1">
    <name type="scientific">marine metagenome</name>
    <dbReference type="NCBI Taxonomy" id="408172"/>
    <lineage>
        <taxon>unclassified sequences</taxon>
        <taxon>metagenomes</taxon>
        <taxon>ecological metagenomes</taxon>
    </lineage>
</organism>
<reference evidence="1" key="1">
    <citation type="submission" date="2018-05" db="EMBL/GenBank/DDBJ databases">
        <authorList>
            <person name="Lanie J.A."/>
            <person name="Ng W.-L."/>
            <person name="Kazmierczak K.M."/>
            <person name="Andrzejewski T.M."/>
            <person name="Davidsen T.M."/>
            <person name="Wayne K.J."/>
            <person name="Tettelin H."/>
            <person name="Glass J.I."/>
            <person name="Rusch D."/>
            <person name="Podicherti R."/>
            <person name="Tsui H.-C.T."/>
            <person name="Winkler M.E."/>
        </authorList>
    </citation>
    <scope>NUCLEOTIDE SEQUENCE</scope>
</reference>
<proteinExistence type="predicted"/>
<gene>
    <name evidence="1" type="ORF">METZ01_LOCUS463072</name>
</gene>
<sequence length="118" mass="13078">MRVPHVLVTLLVTASLSLIITTSAADGPDDIPLIGFDFENGQRYNESMLLSGFIEDEVKPTRVSWRMDPTVDSLWGDISSSLEVIESSDSRTSWAWSITFDDTDVEILSPCTCYVSIT</sequence>
<evidence type="ECO:0000313" key="1">
    <source>
        <dbReference type="EMBL" id="SVE10218.1"/>
    </source>
</evidence>
<protein>
    <submittedName>
        <fullName evidence="1">Uncharacterized protein</fullName>
    </submittedName>
</protein>